<dbReference type="RefSeq" id="WP_101009036.1">
    <property type="nucleotide sequence ID" value="NZ_FRFC01000002.1"/>
</dbReference>
<dbReference type="Proteomes" id="UP000232412">
    <property type="component" value="Unassembled WGS sequence"/>
</dbReference>
<keyword evidence="2" id="KW-1185">Reference proteome</keyword>
<proteinExistence type="predicted"/>
<dbReference type="EMBL" id="FRFC01000002">
    <property type="protein sequence ID" value="SHO43140.1"/>
    <property type="molecule type" value="Genomic_DNA"/>
</dbReference>
<reference evidence="2" key="1">
    <citation type="submission" date="2016-12" db="EMBL/GenBank/DDBJ databases">
        <authorList>
            <person name="Herbold C."/>
        </authorList>
    </citation>
    <scope>NUCLEOTIDE SEQUENCE [LARGE SCALE GENOMIC DNA]</scope>
</reference>
<dbReference type="AlphaFoldDB" id="A0A2H1EEX6"/>
<evidence type="ECO:0008006" key="3">
    <source>
        <dbReference type="Google" id="ProtNLM"/>
    </source>
</evidence>
<name>A0A2H1EEX6_9ARCH</name>
<accession>A0A2H1EEX6</accession>
<dbReference type="OrthoDB" id="12300at2157"/>
<dbReference type="InterPro" id="IPR013783">
    <property type="entry name" value="Ig-like_fold"/>
</dbReference>
<sequence>MKTSLFLLGSVVILFGFAQSAFAMTSNITLTPPALVDTFGKPLSSFQVGQQIGVQSNLTNNGSSDQTLTYLVQIIDSNGATDFLEGSSLLGKGISPGQSFTEAKVWTPQHPGQYNIQVFVWTSLSSAVPLTDVLHRTVTVN</sequence>
<protein>
    <recommendedName>
        <fullName evidence="3">CARDB domain-containing protein</fullName>
    </recommendedName>
</protein>
<gene>
    <name evidence="1" type="ORF">NSIN_100014</name>
</gene>
<organism evidence="1 2">
    <name type="scientific">Nitrosotalea sinensis</name>
    <dbReference type="NCBI Taxonomy" id="1499975"/>
    <lineage>
        <taxon>Archaea</taxon>
        <taxon>Nitrososphaerota</taxon>
        <taxon>Nitrososphaeria</taxon>
        <taxon>Nitrosotaleales</taxon>
        <taxon>Nitrosotaleaceae</taxon>
        <taxon>Nitrosotalea</taxon>
    </lineage>
</organism>
<dbReference type="Gene3D" id="2.60.40.10">
    <property type="entry name" value="Immunoglobulins"/>
    <property type="match status" value="1"/>
</dbReference>
<evidence type="ECO:0000313" key="2">
    <source>
        <dbReference type="Proteomes" id="UP000232412"/>
    </source>
</evidence>
<evidence type="ECO:0000313" key="1">
    <source>
        <dbReference type="EMBL" id="SHO43140.1"/>
    </source>
</evidence>